<organism evidence="2 3">
    <name type="scientific">Lysinibacillus louembei</name>
    <dbReference type="NCBI Taxonomy" id="1470088"/>
    <lineage>
        <taxon>Bacteria</taxon>
        <taxon>Bacillati</taxon>
        <taxon>Bacillota</taxon>
        <taxon>Bacilli</taxon>
        <taxon>Bacillales</taxon>
        <taxon>Bacillaceae</taxon>
        <taxon>Lysinibacillus</taxon>
    </lineage>
</organism>
<reference evidence="2 3" key="1">
    <citation type="submission" date="2023-09" db="EMBL/GenBank/DDBJ databases">
        <authorList>
            <person name="Page C.A."/>
            <person name="Perez-Diaz I.M."/>
        </authorList>
    </citation>
    <scope>NUCLEOTIDE SEQUENCE [LARGE SCALE GENOMIC DNA]</scope>
    <source>
        <strain evidence="2 3">Ll15</strain>
    </source>
</reference>
<name>A0ABZ0RT73_9BACI</name>
<evidence type="ECO:0000259" key="1">
    <source>
        <dbReference type="Pfam" id="PF04754"/>
    </source>
</evidence>
<accession>A0ABZ0RT73</accession>
<dbReference type="InterPro" id="IPR006842">
    <property type="entry name" value="Transposase_31"/>
</dbReference>
<dbReference type="Proteomes" id="UP001322664">
    <property type="component" value="Chromosome"/>
</dbReference>
<dbReference type="Pfam" id="PF04754">
    <property type="entry name" value="Transposase_31"/>
    <property type="match status" value="1"/>
</dbReference>
<protein>
    <submittedName>
        <fullName evidence="2">Rpn family recombination-promoting nuclease/putative transposase</fullName>
    </submittedName>
</protein>
<dbReference type="InterPro" id="IPR051699">
    <property type="entry name" value="Rpn/YhgA-like_nuclease"/>
</dbReference>
<feature type="domain" description="Transposase (putative) YhgA-like" evidence="1">
    <location>
        <begin position="3"/>
        <end position="146"/>
    </location>
</feature>
<dbReference type="PANTHER" id="PTHR34611">
    <property type="match status" value="1"/>
</dbReference>
<proteinExistence type="predicted"/>
<evidence type="ECO:0000313" key="2">
    <source>
        <dbReference type="EMBL" id="WPK10279.1"/>
    </source>
</evidence>
<evidence type="ECO:0000313" key="3">
    <source>
        <dbReference type="Proteomes" id="UP001322664"/>
    </source>
</evidence>
<keyword evidence="3" id="KW-1185">Reference proteome</keyword>
<dbReference type="PANTHER" id="PTHR34611:SF2">
    <property type="entry name" value="INACTIVE RECOMBINATION-PROMOTING NUCLEASE-LIKE PROTEIN RPNE-RELATED"/>
    <property type="match status" value="1"/>
</dbReference>
<sequence>MNINQRAGYLYLLFEHKSYADKGVTFQLLRYMLDIWEAKQTKERAKKLPMILPLLICHDNKKWKISTSLSGLLDGYEELPEALKKYVPNFEYMLYDVSQYKDENMRGSVRNRILFTLLRDMRLKQGHELLVAILRAFRYLEELEDKQSVVGYMETMLRYIYEVGKDLTKEDMEQIIERLENHELKGSDLTMTLAEIWRNEGLQEGQQVGEMKALSNMAVTLLTQKCGELPNELKHLINQANAEALNQLVSNIFTIQDLDEVKNYLQ</sequence>
<gene>
    <name evidence="2" type="ORF">R6U77_10055</name>
</gene>
<dbReference type="EMBL" id="CP137624">
    <property type="protein sequence ID" value="WPK10279.1"/>
    <property type="molecule type" value="Genomic_DNA"/>
</dbReference>